<sequence>MAQSRRHTIRPRPDAIVAKTTSEGGATYADILRKLYANPTLQKTVGKSVKCIRQSHSGALAMQMNKCVENIYALKSELEATLGEIASASTLRHTTAIEIKNLDESATKEGIREALCTQLSRSDLELDNVRSLRKAYAGTLTAVVTLPN</sequence>
<proteinExistence type="predicted"/>
<evidence type="ECO:0000313" key="1">
    <source>
        <dbReference type="EMBL" id="CAB0033677.1"/>
    </source>
</evidence>
<dbReference type="Proteomes" id="UP000479190">
    <property type="component" value="Unassembled WGS sequence"/>
</dbReference>
<reference evidence="1 2" key="1">
    <citation type="submission" date="2020-02" db="EMBL/GenBank/DDBJ databases">
        <authorList>
            <person name="Ferguson B K."/>
        </authorList>
    </citation>
    <scope>NUCLEOTIDE SEQUENCE [LARGE SCALE GENOMIC DNA]</scope>
</reference>
<name>A0A6H5I6W5_9HYME</name>
<dbReference type="OrthoDB" id="7699172at2759"/>
<evidence type="ECO:0000313" key="2">
    <source>
        <dbReference type="Proteomes" id="UP000479190"/>
    </source>
</evidence>
<protein>
    <submittedName>
        <fullName evidence="1">Uncharacterized protein</fullName>
    </submittedName>
</protein>
<organism evidence="1 2">
    <name type="scientific">Trichogramma brassicae</name>
    <dbReference type="NCBI Taxonomy" id="86971"/>
    <lineage>
        <taxon>Eukaryota</taxon>
        <taxon>Metazoa</taxon>
        <taxon>Ecdysozoa</taxon>
        <taxon>Arthropoda</taxon>
        <taxon>Hexapoda</taxon>
        <taxon>Insecta</taxon>
        <taxon>Pterygota</taxon>
        <taxon>Neoptera</taxon>
        <taxon>Endopterygota</taxon>
        <taxon>Hymenoptera</taxon>
        <taxon>Apocrita</taxon>
        <taxon>Proctotrupomorpha</taxon>
        <taxon>Chalcidoidea</taxon>
        <taxon>Trichogrammatidae</taxon>
        <taxon>Trichogramma</taxon>
    </lineage>
</organism>
<gene>
    <name evidence="1" type="ORF">TBRA_LOCUS5575</name>
</gene>
<keyword evidence="2" id="KW-1185">Reference proteome</keyword>
<dbReference type="EMBL" id="CADCXV010000717">
    <property type="protein sequence ID" value="CAB0033677.1"/>
    <property type="molecule type" value="Genomic_DNA"/>
</dbReference>
<dbReference type="AlphaFoldDB" id="A0A6H5I6W5"/>
<accession>A0A6H5I6W5</accession>